<feature type="signal peptide" evidence="2">
    <location>
        <begin position="1"/>
        <end position="22"/>
    </location>
</feature>
<dbReference type="PROSITE" id="PS51257">
    <property type="entry name" value="PROKAR_LIPOPROTEIN"/>
    <property type="match status" value="1"/>
</dbReference>
<dbReference type="InterPro" id="IPR013857">
    <property type="entry name" value="NADH-UbQ_OxRdtase-assoc_prot30"/>
</dbReference>
<comment type="similarity">
    <text evidence="1">Belongs to the CIA30 family.</text>
</comment>
<organism evidence="4 5">
    <name type="scientific">Mycobacterium adipatum</name>
    <dbReference type="NCBI Taxonomy" id="1682113"/>
    <lineage>
        <taxon>Bacteria</taxon>
        <taxon>Bacillati</taxon>
        <taxon>Actinomycetota</taxon>
        <taxon>Actinomycetes</taxon>
        <taxon>Mycobacteriales</taxon>
        <taxon>Mycobacteriaceae</taxon>
        <taxon>Mycobacterium</taxon>
    </lineage>
</organism>
<dbReference type="STRING" id="1682113.A7U43_03390"/>
<dbReference type="EMBL" id="CP015596">
    <property type="protein sequence ID" value="ANE78507.1"/>
    <property type="molecule type" value="Genomic_DNA"/>
</dbReference>
<dbReference type="InterPro" id="IPR008979">
    <property type="entry name" value="Galactose-bd-like_sf"/>
</dbReference>
<evidence type="ECO:0000256" key="1">
    <source>
        <dbReference type="ARBA" id="ARBA00007884"/>
    </source>
</evidence>
<dbReference type="Pfam" id="PF08547">
    <property type="entry name" value="CIA30"/>
    <property type="match status" value="1"/>
</dbReference>
<proteinExistence type="inferred from homology"/>
<evidence type="ECO:0000313" key="4">
    <source>
        <dbReference type="EMBL" id="ANE78507.1"/>
    </source>
</evidence>
<dbReference type="PANTHER" id="PTHR13194">
    <property type="entry name" value="COMPLEX I INTERMEDIATE-ASSOCIATED PROTEIN 30"/>
    <property type="match status" value="1"/>
</dbReference>
<dbReference type="SUPFAM" id="SSF49785">
    <property type="entry name" value="Galactose-binding domain-like"/>
    <property type="match status" value="1"/>
</dbReference>
<keyword evidence="5" id="KW-1185">Reference proteome</keyword>
<feature type="chain" id="PRO_5008002055" evidence="2">
    <location>
        <begin position="23"/>
        <end position="193"/>
    </location>
</feature>
<dbReference type="InterPro" id="IPR039131">
    <property type="entry name" value="NDUFAF1"/>
</dbReference>
<dbReference type="PANTHER" id="PTHR13194:SF19">
    <property type="entry name" value="NAD(P)-BINDING ROSSMANN-FOLD SUPERFAMILY PROTEIN"/>
    <property type="match status" value="1"/>
</dbReference>
<dbReference type="AlphaFoldDB" id="A0A172UH89"/>
<reference evidence="4 5" key="1">
    <citation type="submission" date="2016-05" db="EMBL/GenBank/DDBJ databases">
        <title>Complete genome sequence of a phthalic acid esters degrading Mycobacterium sp. YC-RL4.</title>
        <authorList>
            <person name="Ren L."/>
            <person name="Fan S."/>
            <person name="Ruth N."/>
            <person name="Jia Y."/>
            <person name="Wang J."/>
            <person name="Qiao C."/>
        </authorList>
    </citation>
    <scope>NUCLEOTIDE SEQUENCE [LARGE SCALE GENOMIC DNA]</scope>
    <source>
        <strain evidence="4 5">YC-RL4</strain>
    </source>
</reference>
<evidence type="ECO:0000259" key="3">
    <source>
        <dbReference type="Pfam" id="PF08547"/>
    </source>
</evidence>
<sequence>MRRALTGVAVAAVAILAVSCGAAERPDVVLLDFDDPGAAAGWTTVNDPVMGGVSTSSVTVGDGGLVFSGTVSLQNNGGFASARGPQDPGLGARAAGATSLRVHARGDGKTYLVKVGIDGQPWSYIQRFRTEAGIPRVYELPIAGFEPVGMRLTPAPDAPRALDPALIDEVALYILDKQQGPFEITVSSIDAVA</sequence>
<feature type="domain" description="NADH:ubiquinone oxidoreductase intermediate-associated protein 30" evidence="3">
    <location>
        <begin position="32"/>
        <end position="186"/>
    </location>
</feature>
<keyword evidence="2" id="KW-0732">Signal</keyword>
<dbReference type="KEGG" id="madi:A7U43_03390"/>
<keyword evidence="4" id="KW-0830">Ubiquinone</keyword>
<dbReference type="Proteomes" id="UP000077143">
    <property type="component" value="Chromosome"/>
</dbReference>
<evidence type="ECO:0000313" key="5">
    <source>
        <dbReference type="Proteomes" id="UP000077143"/>
    </source>
</evidence>
<accession>A0A172UH89</accession>
<protein>
    <submittedName>
        <fullName evidence="4">NADH:ubiquinone oxidoreductase</fullName>
    </submittedName>
</protein>
<dbReference type="OrthoDB" id="442188at2"/>
<name>A0A172UH89_9MYCO</name>
<gene>
    <name evidence="4" type="ORF">A7U43_03390</name>
</gene>
<evidence type="ECO:0000256" key="2">
    <source>
        <dbReference type="SAM" id="SignalP"/>
    </source>
</evidence>